<evidence type="ECO:0000313" key="2">
    <source>
        <dbReference type="Proteomes" id="UP000279833"/>
    </source>
</evidence>
<reference evidence="3" key="1">
    <citation type="submission" date="2016-06" db="UniProtKB">
        <authorList>
            <consortium name="WormBaseParasite"/>
        </authorList>
    </citation>
    <scope>IDENTIFICATION</scope>
</reference>
<name>A0A183K6Z6_9TREM</name>
<dbReference type="AlphaFoldDB" id="A0A183K6Z6"/>
<keyword evidence="2" id="KW-1185">Reference proteome</keyword>
<reference evidence="1 2" key="2">
    <citation type="submission" date="2018-11" db="EMBL/GenBank/DDBJ databases">
        <authorList>
            <consortium name="Pathogen Informatics"/>
        </authorList>
    </citation>
    <scope>NUCLEOTIDE SEQUENCE [LARGE SCALE GENOMIC DNA]</scope>
    <source>
        <strain evidence="1">Dakar</strain>
        <strain evidence="2">Dakar, Senegal</strain>
    </source>
</reference>
<evidence type="ECO:0000313" key="1">
    <source>
        <dbReference type="EMBL" id="VDP41479.1"/>
    </source>
</evidence>
<protein>
    <submittedName>
        <fullName evidence="3">MULE domain-containing protein</fullName>
    </submittedName>
</protein>
<dbReference type="Proteomes" id="UP000279833">
    <property type="component" value="Unassembled WGS sequence"/>
</dbReference>
<gene>
    <name evidence="1" type="ORF">SCUD_LOCUS10772</name>
</gene>
<dbReference type="STRING" id="6186.A0A183K6Z6"/>
<accession>A0A183K6Z6</accession>
<sequence length="255" mass="29654">MIHNHPCDEKCLKNDPWSRRLSEVQLKVVLPMVKTGRSAESIVKYAEENFEKTRTVHYVNNLKYKFFERKLIPYIYGVLGYGSLNDVIATLPNKGKLFVSYGGFANQVTKIALNTHEQIVTYKRLPEVVFGFNIQHEQGKLVCTDNCRHGVPVMFAWTKEEKKFDIVWILDNFKKIMNGTTHLQMPEFTGMLCSSLYHELVDLVLKLCCRWTWQTVQDVDGNIPAIPSPDYNETNRLYRTLLSKIHTLSIRGWKH</sequence>
<dbReference type="EMBL" id="UZAK01033981">
    <property type="protein sequence ID" value="VDP41479.1"/>
    <property type="molecule type" value="Genomic_DNA"/>
</dbReference>
<organism evidence="3">
    <name type="scientific">Schistosoma curassoni</name>
    <dbReference type="NCBI Taxonomy" id="6186"/>
    <lineage>
        <taxon>Eukaryota</taxon>
        <taxon>Metazoa</taxon>
        <taxon>Spiralia</taxon>
        <taxon>Lophotrochozoa</taxon>
        <taxon>Platyhelminthes</taxon>
        <taxon>Trematoda</taxon>
        <taxon>Digenea</taxon>
        <taxon>Strigeidida</taxon>
        <taxon>Schistosomatoidea</taxon>
        <taxon>Schistosomatidae</taxon>
        <taxon>Schistosoma</taxon>
    </lineage>
</organism>
<proteinExistence type="predicted"/>
<evidence type="ECO:0000313" key="3">
    <source>
        <dbReference type="WBParaSite" id="SCUD_0001077201-mRNA-1"/>
    </source>
</evidence>
<dbReference type="WBParaSite" id="SCUD_0001077201-mRNA-1">
    <property type="protein sequence ID" value="SCUD_0001077201-mRNA-1"/>
    <property type="gene ID" value="SCUD_0001077201"/>
</dbReference>